<sequence>MGTVLEYPELEKDINALIGQDVSWISPLPKENYREYEIKQKGELLGLKPDEIQKLFSFWPSRQPQWDGIAVGNNNQTLFLIEAKAHLKELNSKCMSKNPSSKDKIRCAMKTVHATYYKKADFGLWMEEYYQLANRLTFYHMIKDMIKRQEIKAFDDIKLVLLNFANDFTYNSTDIVTWRDYMSFVFEKMTGFKDTPEGVLELFIDVGKYSDAFKKTDEGKWILK</sequence>
<name>A0A1D9NZY6_9FIRM</name>
<organism evidence="1 2">
    <name type="scientific">Butyrivibrio hungatei</name>
    <dbReference type="NCBI Taxonomy" id="185008"/>
    <lineage>
        <taxon>Bacteria</taxon>
        <taxon>Bacillati</taxon>
        <taxon>Bacillota</taxon>
        <taxon>Clostridia</taxon>
        <taxon>Lachnospirales</taxon>
        <taxon>Lachnospiraceae</taxon>
        <taxon>Butyrivibrio</taxon>
    </lineage>
</organism>
<evidence type="ECO:0000313" key="1">
    <source>
        <dbReference type="EMBL" id="AOZ95946.1"/>
    </source>
</evidence>
<dbReference type="Proteomes" id="UP000179284">
    <property type="component" value="Chromosome I"/>
</dbReference>
<gene>
    <name evidence="1" type="ORF">bhn_I0912</name>
</gene>
<dbReference type="AlphaFoldDB" id="A0A1D9NZY6"/>
<accession>A0A1D9NZY6</accession>
<reference evidence="2" key="1">
    <citation type="submission" date="2016-10" db="EMBL/GenBank/DDBJ databases">
        <title>The complete genome sequence of the rumen bacterium Butyrivibrio hungatei MB2003.</title>
        <authorList>
            <person name="Palevich N."/>
            <person name="Kelly W.J."/>
            <person name="Leahy S.C."/>
            <person name="Altermann E."/>
            <person name="Rakonjac J."/>
            <person name="Attwood G.T."/>
        </authorList>
    </citation>
    <scope>NUCLEOTIDE SEQUENCE [LARGE SCALE GENOMIC DNA]</scope>
    <source>
        <strain evidence="2">MB2003</strain>
    </source>
</reference>
<dbReference type="KEGG" id="bhu:bhn_I0912"/>
<dbReference type="EMBL" id="CP017831">
    <property type="protein sequence ID" value="AOZ95946.1"/>
    <property type="molecule type" value="Genomic_DNA"/>
</dbReference>
<protein>
    <submittedName>
        <fullName evidence="1">Uncharacterized protein</fullName>
    </submittedName>
</protein>
<proteinExistence type="predicted"/>
<keyword evidence="2" id="KW-1185">Reference proteome</keyword>
<evidence type="ECO:0000313" key="2">
    <source>
        <dbReference type="Proteomes" id="UP000179284"/>
    </source>
</evidence>